<dbReference type="SUPFAM" id="SSF52172">
    <property type="entry name" value="CheY-like"/>
    <property type="match status" value="1"/>
</dbReference>
<dbReference type="InterPro" id="IPR050956">
    <property type="entry name" value="2C_system_His_kinase"/>
</dbReference>
<dbReference type="InterPro" id="IPR004358">
    <property type="entry name" value="Sig_transdc_His_kin-like_C"/>
</dbReference>
<dbReference type="InterPro" id="IPR036097">
    <property type="entry name" value="HisK_dim/P_sf"/>
</dbReference>
<dbReference type="SMART" id="SM00448">
    <property type="entry name" value="REC"/>
    <property type="match status" value="1"/>
</dbReference>
<dbReference type="CDD" id="cd00082">
    <property type="entry name" value="HisKA"/>
    <property type="match status" value="1"/>
</dbReference>
<evidence type="ECO:0000259" key="10">
    <source>
        <dbReference type="PROSITE" id="PS50109"/>
    </source>
</evidence>
<evidence type="ECO:0000259" key="11">
    <source>
        <dbReference type="PROSITE" id="PS50110"/>
    </source>
</evidence>
<keyword evidence="6" id="KW-0675">Receptor</keyword>
<dbReference type="InterPro" id="IPR036890">
    <property type="entry name" value="HATPase_C_sf"/>
</dbReference>
<comment type="caution">
    <text evidence="12">The sequence shown here is derived from an EMBL/GenBank/DDBJ whole genome shotgun (WGS) entry which is preliminary data.</text>
</comment>
<evidence type="ECO:0000256" key="1">
    <source>
        <dbReference type="ARBA" id="ARBA00000085"/>
    </source>
</evidence>
<comment type="catalytic activity">
    <reaction evidence="1">
        <text>ATP + protein L-histidine = ADP + protein N-phospho-L-histidine.</text>
        <dbReference type="EC" id="2.7.13.3"/>
    </reaction>
</comment>
<dbReference type="SUPFAM" id="SSF47384">
    <property type="entry name" value="Homodimeric domain of signal transducing histidine kinase"/>
    <property type="match status" value="1"/>
</dbReference>
<feature type="domain" description="Response regulatory" evidence="11">
    <location>
        <begin position="992"/>
        <end position="1123"/>
    </location>
</feature>
<dbReference type="InterPro" id="IPR011006">
    <property type="entry name" value="CheY-like_superfamily"/>
</dbReference>
<dbReference type="Pfam" id="PF00072">
    <property type="entry name" value="Response_reg"/>
    <property type="match status" value="1"/>
</dbReference>
<dbReference type="PROSITE" id="PS50109">
    <property type="entry name" value="HIS_KIN"/>
    <property type="match status" value="1"/>
</dbReference>
<gene>
    <name evidence="12" type="ORF">K2173_009792</name>
</gene>
<dbReference type="PANTHER" id="PTHR43719:SF75">
    <property type="entry name" value="HISTIDINE KINASE CKI1"/>
    <property type="match status" value="1"/>
</dbReference>
<dbReference type="GO" id="GO:0000155">
    <property type="term" value="F:phosphorelay sensor kinase activity"/>
    <property type="evidence" value="ECO:0007669"/>
    <property type="project" value="InterPro"/>
</dbReference>
<evidence type="ECO:0000256" key="4">
    <source>
        <dbReference type="ARBA" id="ARBA00022553"/>
    </source>
</evidence>
<dbReference type="InterPro" id="IPR003594">
    <property type="entry name" value="HATPase_dom"/>
</dbReference>
<dbReference type="EC" id="2.7.13.3" evidence="3"/>
<dbReference type="Gene3D" id="3.40.50.2300">
    <property type="match status" value="1"/>
</dbReference>
<feature type="transmembrane region" description="Helical" evidence="9">
    <location>
        <begin position="350"/>
        <end position="376"/>
    </location>
</feature>
<dbReference type="SMART" id="SM00387">
    <property type="entry name" value="HATPase_c"/>
    <property type="match status" value="1"/>
</dbReference>
<organism evidence="12 13">
    <name type="scientific">Erythroxylum novogranatense</name>
    <dbReference type="NCBI Taxonomy" id="1862640"/>
    <lineage>
        <taxon>Eukaryota</taxon>
        <taxon>Viridiplantae</taxon>
        <taxon>Streptophyta</taxon>
        <taxon>Embryophyta</taxon>
        <taxon>Tracheophyta</taxon>
        <taxon>Spermatophyta</taxon>
        <taxon>Magnoliopsida</taxon>
        <taxon>eudicotyledons</taxon>
        <taxon>Gunneridae</taxon>
        <taxon>Pentapetalae</taxon>
        <taxon>rosids</taxon>
        <taxon>fabids</taxon>
        <taxon>Malpighiales</taxon>
        <taxon>Erythroxylaceae</taxon>
        <taxon>Erythroxylum</taxon>
    </lineage>
</organism>
<name>A0AAV8SZW3_9ROSI</name>
<keyword evidence="5" id="KW-0256">Endoplasmic reticulum</keyword>
<dbReference type="PANTHER" id="PTHR43719">
    <property type="entry name" value="TWO-COMPONENT HISTIDINE KINASE"/>
    <property type="match status" value="1"/>
</dbReference>
<keyword evidence="13" id="KW-1185">Reference proteome</keyword>
<dbReference type="EMBL" id="JAIWQS010000007">
    <property type="protein sequence ID" value="KAJ8759691.1"/>
    <property type="molecule type" value="Genomic_DNA"/>
</dbReference>
<dbReference type="PROSITE" id="PS50110">
    <property type="entry name" value="RESPONSE_REGULATORY"/>
    <property type="match status" value="1"/>
</dbReference>
<sequence>MKHNLLIASRPFFSFILLTIGALLIPIITVPWWYSVVKQMEKSIDSDFHQLSSMLQTQLETSSVKLLHPVNSSAIGLARLVASSLNGSDLVPSSVECKVAPLLFNALSVIPYVSHAMYIGVEGSFFSYYYDGNQTFAMYSKSSTGLSNHMNQNSMEPFTSYKQTVDPNTGKPEGVPIKSNFSIRFDASLVPEALNSTNGYASTGRGMNGDEDLLILNAFSVNGRGVVCLGFPAKALADFLHGLVLHGGSLFLVTQDGKELAGGLMNTRVMVNGTSVSLWSLVRGTLNHVEQLSCIPGDGRQKVSSVQIGETKYQVYCSTLEILGVPLVYVLALPYNGLLHTVHRNSRTGLFLLVGMMVGVVISIHFFVSLIVTAAVNDTSIRSALIKQWEATQQAERKNMSKSNAFASASHDILNALAGITGWIEICNGEVSPGSKMKTYLKQMDGCAKDLVGLLNDVLDTRKIEAGKMQLEEEEFNIAYLLEEVVDFYYTIGLRKGVDVVLDACDSSILKFSIVKGDRLWLKRIMCNLVGNAVKFTSEGHVSVRAWAKKPSLQSMIIAGNQNSFWEHFSCLFCKEKEGNDLEAINAVKQNLNYMEFVFEVDDTGKGIPKEKRGSVFENFVQVKETGLGQGGTGLGLGIVQSLVRLMGGEVEIVDRPIGEKGTCFKFNIFLTTSDTRETPNPENDIRTRVPSFTILASSPRLSMICSSPGIDRSRIVLLIQDEERRRTTRKFIESLGIKVSVVEQWECLHQVLRKIKCKNASHVYSSDKSDLGSGSDTSGTGYKDFPLSALDGTDEKVPGNSSSPGFTLLVIDANAGPYQELYRVVSEFKRSIPSGSCKVVWLDKPASLSITRVYQDRIDPKDEILSQPFHGSRLYRIIGLLPEFMDSFSSGSGASSKRKKDSTMQSQNIYKDSVSSYLKHLNRTESVSPSCDVQPLEKQTDGKSLLPDSIQPTATSNSSISPVETLPLRVSEIEEHDTSTRSNGKPLSGMKFLVADDSRVLRKMAMIILKKLGAIVDVCENGEEAVELVRMCLPHKKEQTTSTVVPYDYILMDCVMEPVDGFEATQLIRKEESRYGVHIPIIALTAHSSGDVDKKMVQAGMDAHLVKPLKAEDLLGIIRKIQKI</sequence>
<evidence type="ECO:0000313" key="13">
    <source>
        <dbReference type="Proteomes" id="UP001159364"/>
    </source>
</evidence>
<dbReference type="PRINTS" id="PR00344">
    <property type="entry name" value="BCTRLSENSOR"/>
</dbReference>
<feature type="region of interest" description="Disordered" evidence="8">
    <location>
        <begin position="926"/>
        <end position="962"/>
    </location>
</feature>
<keyword evidence="4 7" id="KW-0597">Phosphoprotein</keyword>
<feature type="domain" description="Histidine kinase" evidence="10">
    <location>
        <begin position="408"/>
        <end position="673"/>
    </location>
</feature>
<feature type="modified residue" description="4-aspartylphosphate" evidence="7">
    <location>
        <position position="1054"/>
    </location>
</feature>
<feature type="transmembrane region" description="Helical" evidence="9">
    <location>
        <begin position="12"/>
        <end position="34"/>
    </location>
</feature>
<dbReference type="GO" id="GO:0005789">
    <property type="term" value="C:endoplasmic reticulum membrane"/>
    <property type="evidence" value="ECO:0007669"/>
    <property type="project" value="UniProtKB-SubCell"/>
</dbReference>
<reference evidence="12 13" key="1">
    <citation type="submission" date="2021-09" db="EMBL/GenBank/DDBJ databases">
        <title>Genomic insights and catalytic innovation underlie evolution of tropane alkaloids biosynthesis.</title>
        <authorList>
            <person name="Wang Y.-J."/>
            <person name="Tian T."/>
            <person name="Huang J.-P."/>
            <person name="Huang S.-X."/>
        </authorList>
    </citation>
    <scope>NUCLEOTIDE SEQUENCE [LARGE SCALE GENOMIC DNA]</scope>
    <source>
        <strain evidence="12">KIB-2018</strain>
        <tissue evidence="12">Leaf</tissue>
    </source>
</reference>
<evidence type="ECO:0000256" key="8">
    <source>
        <dbReference type="SAM" id="MobiDB-lite"/>
    </source>
</evidence>
<keyword evidence="9" id="KW-0472">Membrane</keyword>
<dbReference type="SMART" id="SM00388">
    <property type="entry name" value="HisKA"/>
    <property type="match status" value="1"/>
</dbReference>
<feature type="transmembrane region" description="Helical" evidence="9">
    <location>
        <begin position="313"/>
        <end position="338"/>
    </location>
</feature>
<evidence type="ECO:0000256" key="3">
    <source>
        <dbReference type="ARBA" id="ARBA00012438"/>
    </source>
</evidence>
<evidence type="ECO:0000256" key="6">
    <source>
        <dbReference type="ARBA" id="ARBA00023170"/>
    </source>
</evidence>
<accession>A0AAV8SZW3</accession>
<dbReference type="Proteomes" id="UP001159364">
    <property type="component" value="Linkage Group LG07"/>
</dbReference>
<comment type="subcellular location">
    <subcellularLocation>
        <location evidence="2">Endoplasmic reticulum membrane</location>
        <topology evidence="2">Multi-pass membrane protein</topology>
    </subcellularLocation>
</comment>
<dbReference type="Gene3D" id="1.10.287.130">
    <property type="match status" value="1"/>
</dbReference>
<dbReference type="InterPro" id="IPR001789">
    <property type="entry name" value="Sig_transdc_resp-reg_receiver"/>
</dbReference>
<proteinExistence type="predicted"/>
<dbReference type="SUPFAM" id="SSF55874">
    <property type="entry name" value="ATPase domain of HSP90 chaperone/DNA topoisomerase II/histidine kinase"/>
    <property type="match status" value="1"/>
</dbReference>
<evidence type="ECO:0000256" key="9">
    <source>
        <dbReference type="SAM" id="Phobius"/>
    </source>
</evidence>
<dbReference type="AlphaFoldDB" id="A0AAV8SZW3"/>
<keyword evidence="9" id="KW-1133">Transmembrane helix</keyword>
<keyword evidence="9" id="KW-0812">Transmembrane</keyword>
<feature type="compositionally biased region" description="Polar residues" evidence="8">
    <location>
        <begin position="951"/>
        <end position="962"/>
    </location>
</feature>
<dbReference type="CDD" id="cd17546">
    <property type="entry name" value="REC_hyHK_CKI1_RcsC-like"/>
    <property type="match status" value="1"/>
</dbReference>
<dbReference type="Gene3D" id="3.30.565.10">
    <property type="entry name" value="Histidine kinase-like ATPase, C-terminal domain"/>
    <property type="match status" value="1"/>
</dbReference>
<dbReference type="InterPro" id="IPR003661">
    <property type="entry name" value="HisK_dim/P_dom"/>
</dbReference>
<evidence type="ECO:0000313" key="12">
    <source>
        <dbReference type="EMBL" id="KAJ8759691.1"/>
    </source>
</evidence>
<dbReference type="InterPro" id="IPR005467">
    <property type="entry name" value="His_kinase_dom"/>
</dbReference>
<evidence type="ECO:0000256" key="5">
    <source>
        <dbReference type="ARBA" id="ARBA00022824"/>
    </source>
</evidence>
<protein>
    <recommendedName>
        <fullName evidence="3">histidine kinase</fullName>
        <ecNumber evidence="3">2.7.13.3</ecNumber>
    </recommendedName>
</protein>
<dbReference type="Pfam" id="PF00512">
    <property type="entry name" value="HisKA"/>
    <property type="match status" value="1"/>
</dbReference>
<dbReference type="Pfam" id="PF02518">
    <property type="entry name" value="HATPase_c"/>
    <property type="match status" value="1"/>
</dbReference>
<evidence type="ECO:0000256" key="2">
    <source>
        <dbReference type="ARBA" id="ARBA00004477"/>
    </source>
</evidence>
<evidence type="ECO:0000256" key="7">
    <source>
        <dbReference type="PROSITE-ProRule" id="PRU00169"/>
    </source>
</evidence>